<feature type="domain" description="CCHC-type" evidence="3">
    <location>
        <begin position="789"/>
        <end position="802"/>
    </location>
</feature>
<dbReference type="RefSeq" id="XP_028031098.1">
    <property type="nucleotide sequence ID" value="XM_028175297.1"/>
</dbReference>
<feature type="compositionally biased region" description="Basic residues" evidence="2">
    <location>
        <begin position="837"/>
        <end position="850"/>
    </location>
</feature>
<proteinExistence type="predicted"/>
<feature type="region of interest" description="Disordered" evidence="2">
    <location>
        <begin position="864"/>
        <end position="884"/>
    </location>
</feature>
<dbReference type="InterPro" id="IPR001878">
    <property type="entry name" value="Znf_CCHC"/>
</dbReference>
<feature type="region of interest" description="Disordered" evidence="2">
    <location>
        <begin position="450"/>
        <end position="520"/>
    </location>
</feature>
<feature type="region of interest" description="Disordered" evidence="2">
    <location>
        <begin position="303"/>
        <end position="329"/>
    </location>
</feature>
<dbReference type="InterPro" id="IPR036875">
    <property type="entry name" value="Znf_CCHC_sf"/>
</dbReference>
<feature type="compositionally biased region" description="Basic residues" evidence="2">
    <location>
        <begin position="148"/>
        <end position="157"/>
    </location>
</feature>
<keyword evidence="1" id="KW-0862">Zinc</keyword>
<dbReference type="SMART" id="SM00343">
    <property type="entry name" value="ZnF_C2HC"/>
    <property type="match status" value="2"/>
</dbReference>
<dbReference type="OrthoDB" id="427960at2759"/>
<dbReference type="Pfam" id="PF00098">
    <property type="entry name" value="zf-CCHC"/>
    <property type="match status" value="1"/>
</dbReference>
<dbReference type="Gene3D" id="4.10.60.10">
    <property type="entry name" value="Zinc finger, CCHC-type"/>
    <property type="match status" value="1"/>
</dbReference>
<keyword evidence="4" id="KW-1185">Reference proteome</keyword>
<feature type="compositionally biased region" description="Basic residues" evidence="2">
    <location>
        <begin position="572"/>
        <end position="581"/>
    </location>
</feature>
<keyword evidence="1" id="KW-0479">Metal-binding</keyword>
<feature type="region of interest" description="Disordered" evidence="2">
    <location>
        <begin position="364"/>
        <end position="393"/>
    </location>
</feature>
<evidence type="ECO:0000259" key="3">
    <source>
        <dbReference type="PROSITE" id="PS50158"/>
    </source>
</evidence>
<dbReference type="AlphaFoldDB" id="A0A6J2JPA0"/>
<feature type="compositionally biased region" description="Low complexity" evidence="2">
    <location>
        <begin position="160"/>
        <end position="172"/>
    </location>
</feature>
<dbReference type="PROSITE" id="PS50158">
    <property type="entry name" value="ZF_CCHC"/>
    <property type="match status" value="1"/>
</dbReference>
<protein>
    <submittedName>
        <fullName evidence="5">Serine/arginine repetitive matrix protein 1-like</fullName>
    </submittedName>
</protein>
<dbReference type="GeneID" id="114243705"/>
<feature type="region of interest" description="Disordered" evidence="2">
    <location>
        <begin position="69"/>
        <end position="88"/>
    </location>
</feature>
<feature type="region of interest" description="Disordered" evidence="2">
    <location>
        <begin position="129"/>
        <end position="179"/>
    </location>
</feature>
<evidence type="ECO:0000256" key="2">
    <source>
        <dbReference type="SAM" id="MobiDB-lite"/>
    </source>
</evidence>
<evidence type="ECO:0000256" key="1">
    <source>
        <dbReference type="PROSITE-ProRule" id="PRU00047"/>
    </source>
</evidence>
<name>A0A6J2JPA0_BOMMA</name>
<dbReference type="Proteomes" id="UP000504629">
    <property type="component" value="Unplaced"/>
</dbReference>
<dbReference type="GO" id="GO:0003676">
    <property type="term" value="F:nucleic acid binding"/>
    <property type="evidence" value="ECO:0007669"/>
    <property type="project" value="InterPro"/>
</dbReference>
<feature type="compositionally biased region" description="Low complexity" evidence="2">
    <location>
        <begin position="470"/>
        <end position="483"/>
    </location>
</feature>
<evidence type="ECO:0000313" key="4">
    <source>
        <dbReference type="Proteomes" id="UP000504629"/>
    </source>
</evidence>
<keyword evidence="1" id="KW-0863">Zinc-finger</keyword>
<organism evidence="4 5">
    <name type="scientific">Bombyx mandarina</name>
    <name type="common">Wild silk moth</name>
    <name type="synonym">Wild silkworm</name>
    <dbReference type="NCBI Taxonomy" id="7092"/>
    <lineage>
        <taxon>Eukaryota</taxon>
        <taxon>Metazoa</taxon>
        <taxon>Ecdysozoa</taxon>
        <taxon>Arthropoda</taxon>
        <taxon>Hexapoda</taxon>
        <taxon>Insecta</taxon>
        <taxon>Pterygota</taxon>
        <taxon>Neoptera</taxon>
        <taxon>Endopterygota</taxon>
        <taxon>Lepidoptera</taxon>
        <taxon>Glossata</taxon>
        <taxon>Ditrysia</taxon>
        <taxon>Bombycoidea</taxon>
        <taxon>Bombycidae</taxon>
        <taxon>Bombycinae</taxon>
        <taxon>Bombyx</taxon>
    </lineage>
</organism>
<feature type="compositionally biased region" description="Low complexity" evidence="2">
    <location>
        <begin position="492"/>
        <end position="502"/>
    </location>
</feature>
<reference evidence="5" key="1">
    <citation type="submission" date="2025-08" db="UniProtKB">
        <authorList>
            <consortium name="RefSeq"/>
        </authorList>
    </citation>
    <scope>IDENTIFICATION</scope>
    <source>
        <tissue evidence="5">Silk gland</tissue>
    </source>
</reference>
<feature type="region of interest" description="Disordered" evidence="2">
    <location>
        <begin position="538"/>
        <end position="581"/>
    </location>
</feature>
<feature type="compositionally biased region" description="Low complexity" evidence="2">
    <location>
        <begin position="538"/>
        <end position="551"/>
    </location>
</feature>
<dbReference type="KEGG" id="bman:114243705"/>
<feature type="compositionally biased region" description="Pro residues" evidence="2">
    <location>
        <begin position="503"/>
        <end position="516"/>
    </location>
</feature>
<evidence type="ECO:0000313" key="5">
    <source>
        <dbReference type="RefSeq" id="XP_028031098.1"/>
    </source>
</evidence>
<gene>
    <name evidence="5" type="primary">LOC114243705</name>
</gene>
<dbReference type="GO" id="GO:0008270">
    <property type="term" value="F:zinc ion binding"/>
    <property type="evidence" value="ECO:0007669"/>
    <property type="project" value="UniProtKB-KW"/>
</dbReference>
<accession>A0A6J2JPA0</accession>
<feature type="region of interest" description="Disordered" evidence="2">
    <location>
        <begin position="821"/>
        <end position="850"/>
    </location>
</feature>
<sequence>MGNGGSCLYWSEPRGRKPLQKCPNLKLDTRRWDVWLEGFQSRGCRRSQGTKPLVNKKGINRNDGQLYKVSTPGGYPARESGGESLRASTSVEARCPTYSGGGNNCQDEGGCATGSGIPVEPRRSPIAGSMRSALASDSGAVNPTRPSVGKKRGRRKTPLSTSDDGGASSSSTEVPEKTMAIEEVAPVVAGPAAKKETMPAPQWAPVRRRGAVSPATSVESMSTSAASLASGDEAFRDLDLALVNLAKLLSTVAAKGAEPGSSYRKRLREGAAMVRTKLIPTMSKLVAQLDSMESRILRNSPVLQEGTPLSPMPALAHSGPPARKMDTSVPSRPVMSVAAPMPAPTSVAPVPRVPTPALPHPPRRVELRPAPPPQISATPASVQRGRLRPAPAQAEDIRSPLARMIDEWPALPRPRPAEPPSREKMAACISRAVAVEVRKHFAGLEEMLRSSIGSGDGVPAPTATTALRDQAAQPTSTPAPSARVARRGGRNIRGAGAQNPGPRSQPQPRPLPPPPLSMDEGWTEVVKRGTTARRQIAALAAPRGGRAPTATSRNTALAAVTAPREGRAPAAGKKKNKRKKPRAAGLAAVVVTLLPAAAEKGLTYNEVMARARAAVNLTEIGAEEGLRFRQTANGAKMLECPGADSSGIADKLVATLRVALPEEEVRVHRPVRMAEIRITGLDDCATKGEVAAAIAAQGGCAPESVTVGELRSRYSGARSAWARCPVEAATSLATAPPGRSTGDPGRLRVGWIAAHVRLQEPRAWRCLRCFSTGHGLARCTSSVDRSGLCFRCGQPGHKAASCTATPHCAPCAAAGRRANHRAGGKACFPSGNNTERNRRRRSKRRQKRRLARGALANAVIPVAVPVPEGGGSSEREGAMDVVQQ</sequence>
<dbReference type="SUPFAM" id="SSF57756">
    <property type="entry name" value="Retrovirus zinc finger-like domains"/>
    <property type="match status" value="1"/>
</dbReference>